<gene>
    <name evidence="2" type="ORF">Poli38472_005952</name>
</gene>
<comment type="caution">
    <text evidence="2">The sequence shown here is derived from an EMBL/GenBank/DDBJ whole genome shotgun (WGS) entry which is preliminary data.</text>
</comment>
<organism evidence="2 3">
    <name type="scientific">Pythium oligandrum</name>
    <name type="common">Mycoparasitic fungus</name>
    <dbReference type="NCBI Taxonomy" id="41045"/>
    <lineage>
        <taxon>Eukaryota</taxon>
        <taxon>Sar</taxon>
        <taxon>Stramenopiles</taxon>
        <taxon>Oomycota</taxon>
        <taxon>Peronosporomycetes</taxon>
        <taxon>Pythiales</taxon>
        <taxon>Pythiaceae</taxon>
        <taxon>Pythium</taxon>
    </lineage>
</organism>
<dbReference type="AlphaFoldDB" id="A0A8K1CRZ0"/>
<evidence type="ECO:0000313" key="2">
    <source>
        <dbReference type="EMBL" id="TMW68484.1"/>
    </source>
</evidence>
<sequence length="879" mass="103396">MVRKASKLPASAKSVEEVMVERIASGAALDPRKSVADAARRRTTHFRAARKTTVAVGATVPISVASNAEPTENPVLGHLQSMDEEVSSLQSRLSSVAKSMNHTRQPLHTHQGLTNERSYHQQQIDKYIQDSMNEINAAYRGHTRRGMLTHEAGSTMDPAKGAQVNYAVREIRSTVRRLDRVFYEVATGDKQRHIAATKITALVRRFLVRRRYLRMRLALGQWRARKCALFLMYMEQFSAREEFLDTQIVRLQEERTQSWLRRIIAEIRDVALMNLPLRRRRVEETERRFLTKQRNWMKLVFATWKQCALGPRSRKTATADARARHIAARERLEALERFDVITAEMVHEEFLKENIRIVRSRHPFYLLKMTFNIILYEEYLPMEEKMMRANAHLRKKLLAKIWSVWLPLFRSVQVDKAIARVNERRTLDRFDKPFNLRKIDAHYRHTHLRKHLRAWFVYGRRVRRVRKLFEVNTKMNLVQLLQRWRIRARYQHNLRENAVEEWHAYSRRIYHTPFRAWYNYAAARRSNRQAKESICVAYQRRQRRHTKYAFFRLWKHQVLFGNIEGIHSKIHLLRSLEDQKRLCLGLEANARLYQEKIAALQHSIHELEGKVQEKQIDLLQLQDATQTTRFSIHSAEQNIARVQGMLEAVRQIHPHTIERIEKMFKENPLLTQDLKDVVALHVQKRREVMDKISLDATELEIQDATASDSNGGDRNSRRTLTREDQLLLHRVKWVLSRLDLQTYRSGMEPTRPPPGTHVPMDAMNQLCALFEFIRDGQTQALTRENDPSYPRGGTGNREIQVEDLPRVAKEDLLGHSETWHVFLQQLTVKFAQERMLLVQERLVKRAAEMNDELSEIKTNPHIYNMYSGSAQPPRPTNKD</sequence>
<feature type="coiled-coil region" evidence="1">
    <location>
        <begin position="590"/>
        <end position="624"/>
    </location>
</feature>
<dbReference type="PROSITE" id="PS50096">
    <property type="entry name" value="IQ"/>
    <property type="match status" value="1"/>
</dbReference>
<name>A0A8K1CRZ0_PYTOL</name>
<accession>A0A8K1CRZ0</accession>
<protein>
    <submittedName>
        <fullName evidence="2">Uncharacterized protein</fullName>
    </submittedName>
</protein>
<keyword evidence="3" id="KW-1185">Reference proteome</keyword>
<proteinExistence type="predicted"/>
<keyword evidence="1" id="KW-0175">Coiled coil</keyword>
<evidence type="ECO:0000256" key="1">
    <source>
        <dbReference type="SAM" id="Coils"/>
    </source>
</evidence>
<evidence type="ECO:0000313" key="3">
    <source>
        <dbReference type="Proteomes" id="UP000794436"/>
    </source>
</evidence>
<dbReference type="OrthoDB" id="193200at2759"/>
<dbReference type="EMBL" id="SPLM01000002">
    <property type="protein sequence ID" value="TMW68484.1"/>
    <property type="molecule type" value="Genomic_DNA"/>
</dbReference>
<dbReference type="Proteomes" id="UP000794436">
    <property type="component" value="Unassembled WGS sequence"/>
</dbReference>
<reference evidence="2" key="1">
    <citation type="submission" date="2019-03" db="EMBL/GenBank/DDBJ databases">
        <title>Long read genome sequence of the mycoparasitic Pythium oligandrum ATCC 38472 isolated from sugarbeet rhizosphere.</title>
        <authorList>
            <person name="Gaulin E."/>
        </authorList>
    </citation>
    <scope>NUCLEOTIDE SEQUENCE</scope>
    <source>
        <strain evidence="2">ATCC 38472_TT</strain>
    </source>
</reference>